<protein>
    <submittedName>
        <fullName evidence="5">Tripartite ATP-independent periplasmic transporter solute receptor, DctP family</fullName>
    </submittedName>
</protein>
<evidence type="ECO:0000256" key="3">
    <source>
        <dbReference type="ARBA" id="ARBA00022729"/>
    </source>
</evidence>
<organism evidence="5 6">
    <name type="scientific">Fretibacterium fastidiosum</name>
    <dbReference type="NCBI Taxonomy" id="651822"/>
    <lineage>
        <taxon>Bacteria</taxon>
        <taxon>Thermotogati</taxon>
        <taxon>Synergistota</taxon>
        <taxon>Synergistia</taxon>
        <taxon>Synergistales</taxon>
        <taxon>Aminobacteriaceae</taxon>
        <taxon>Fretibacterium</taxon>
    </lineage>
</organism>
<name>A0AB94IX09_9BACT</name>
<dbReference type="GO" id="GO:0055085">
    <property type="term" value="P:transmembrane transport"/>
    <property type="evidence" value="ECO:0007669"/>
    <property type="project" value="InterPro"/>
</dbReference>
<dbReference type="RefSeq" id="WP_015556459.1">
    <property type="nucleotide sequence ID" value="NC_021038.1"/>
</dbReference>
<comment type="similarity">
    <text evidence="1">Belongs to the bacterial solute-binding protein 7 family.</text>
</comment>
<feature type="chain" id="PRO_5044494743" evidence="4">
    <location>
        <begin position="27"/>
        <end position="332"/>
    </location>
</feature>
<dbReference type="PIRSF" id="PIRSF006470">
    <property type="entry name" value="DctB"/>
    <property type="match status" value="1"/>
</dbReference>
<dbReference type="CDD" id="cd13676">
    <property type="entry name" value="PBP2_TRAP_DctP2_like"/>
    <property type="match status" value="1"/>
</dbReference>
<feature type="signal peptide" evidence="4">
    <location>
        <begin position="1"/>
        <end position="26"/>
    </location>
</feature>
<dbReference type="AlphaFoldDB" id="A0AB94IX09"/>
<keyword evidence="2" id="KW-0813">Transport</keyword>
<keyword evidence="6" id="KW-1185">Reference proteome</keyword>
<evidence type="ECO:0000313" key="6">
    <source>
        <dbReference type="Proteomes" id="UP000008957"/>
    </source>
</evidence>
<dbReference type="Proteomes" id="UP000008957">
    <property type="component" value="Chromosome"/>
</dbReference>
<evidence type="ECO:0000313" key="5">
    <source>
        <dbReference type="EMBL" id="CBL28312.1"/>
    </source>
</evidence>
<dbReference type="PANTHER" id="PTHR33376:SF7">
    <property type="entry name" value="C4-DICARBOXYLATE-BINDING PROTEIN DCTB"/>
    <property type="match status" value="1"/>
</dbReference>
<reference evidence="6" key="1">
    <citation type="submission" date="2010-03" db="EMBL/GenBank/DDBJ databases">
        <title>The genome sequence of Synergistetes sp. SGP1.</title>
        <authorList>
            <consortium name="metaHIT consortium -- http://www.metahit.eu/"/>
            <person name="Pajon A."/>
            <person name="Turner K."/>
            <person name="Parkhill J."/>
            <person name="Wade W."/>
            <person name="Vartoukian S."/>
        </authorList>
    </citation>
    <scope>NUCLEOTIDE SEQUENCE [LARGE SCALE GENOMIC DNA]</scope>
    <source>
        <strain evidence="6">SGP1</strain>
    </source>
</reference>
<proteinExistence type="inferred from homology"/>
<sequence length="332" mass="37152">MKMKRRMLLSVVALLCVGFWTKAAFAAAVNIKLAHGGSLEHQYHIGAMEFKRLVEEASNKEIEVTIFPQGQLGGERELAESVRMGTVEIGELAASNMAGFVPELQVFGIPFLFTGKNAVYSVLDGEIGAELNGYMLNKGFVNLGYWEVGFRNMTNNVRPIKKPEDAKGLKIRVQESKIWIEFMKALGAVATPIPFGELYSALQQKVTDGEENPIATIYSMKYYEVQKYVSMTAHTYEPALVIVNQQWFEGLDPKYQAILKDAAIKTATLQRVKLAELEKERLEIIRKAGVEIEENPDHAAFAELTKDLYKVISDTVPEELVMRIRDAIAKAQ</sequence>
<dbReference type="PANTHER" id="PTHR33376">
    <property type="match status" value="1"/>
</dbReference>
<dbReference type="InterPro" id="IPR004682">
    <property type="entry name" value="TRAP_DctP"/>
</dbReference>
<dbReference type="Gene3D" id="3.40.190.170">
    <property type="entry name" value="Bacterial extracellular solute-binding protein, family 7"/>
    <property type="match status" value="1"/>
</dbReference>
<evidence type="ECO:0000256" key="1">
    <source>
        <dbReference type="ARBA" id="ARBA00009023"/>
    </source>
</evidence>
<dbReference type="EMBL" id="FP929056">
    <property type="protein sequence ID" value="CBL28312.1"/>
    <property type="molecule type" value="Genomic_DNA"/>
</dbReference>
<dbReference type="NCBIfam" id="NF037995">
    <property type="entry name" value="TRAP_S1"/>
    <property type="match status" value="1"/>
</dbReference>
<dbReference type="GO" id="GO:0030288">
    <property type="term" value="C:outer membrane-bounded periplasmic space"/>
    <property type="evidence" value="ECO:0007669"/>
    <property type="project" value="InterPro"/>
</dbReference>
<evidence type="ECO:0000256" key="4">
    <source>
        <dbReference type="SAM" id="SignalP"/>
    </source>
</evidence>
<dbReference type="NCBIfam" id="TIGR00787">
    <property type="entry name" value="dctP"/>
    <property type="match status" value="1"/>
</dbReference>
<keyword evidence="3 4" id="KW-0732">Signal</keyword>
<accession>A0AB94IX09</accession>
<dbReference type="KEGG" id="sbr:SY1_11340"/>
<gene>
    <name evidence="5" type="ORF">SY1_11340</name>
</gene>
<dbReference type="Pfam" id="PF03480">
    <property type="entry name" value="DctP"/>
    <property type="match status" value="1"/>
</dbReference>
<dbReference type="InterPro" id="IPR018389">
    <property type="entry name" value="DctP_fam"/>
</dbReference>
<dbReference type="InterPro" id="IPR038404">
    <property type="entry name" value="TRAP_DctP_sf"/>
</dbReference>
<keyword evidence="5" id="KW-0675">Receptor</keyword>
<reference evidence="5 6" key="2">
    <citation type="submission" date="2010-03" db="EMBL/GenBank/DDBJ databases">
        <authorList>
            <person name="Pajon A."/>
        </authorList>
    </citation>
    <scope>NUCLEOTIDE SEQUENCE [LARGE SCALE GENOMIC DNA]</scope>
    <source>
        <strain evidence="5 6">SGP1</strain>
    </source>
</reference>
<evidence type="ECO:0000256" key="2">
    <source>
        <dbReference type="ARBA" id="ARBA00022448"/>
    </source>
</evidence>